<dbReference type="SUPFAM" id="SSF51556">
    <property type="entry name" value="Metallo-dependent hydrolases"/>
    <property type="match status" value="1"/>
</dbReference>
<sequence>MIIDAHSHVHDPVPEHITLLDDAGVDRAVLFMTRPHPERATDLVSLRREMAILQNRLQEKTTTPTPTGPPGLNWTPPLRPSPTASSDAAPCRWICRVSRSRQ</sequence>
<dbReference type="Proteomes" id="UP000591272">
    <property type="component" value="Unassembled WGS sequence"/>
</dbReference>
<protein>
    <recommendedName>
        <fullName evidence="4">Amidohydrolase-related domain-containing protein</fullName>
    </recommendedName>
</protein>
<name>A0A7Y9KH13_9ACTN</name>
<dbReference type="RefSeq" id="WP_218935262.1">
    <property type="nucleotide sequence ID" value="NZ_BMRD01000016.1"/>
</dbReference>
<evidence type="ECO:0000313" key="2">
    <source>
        <dbReference type="EMBL" id="NYE15264.1"/>
    </source>
</evidence>
<evidence type="ECO:0000313" key="3">
    <source>
        <dbReference type="Proteomes" id="UP000591272"/>
    </source>
</evidence>
<reference evidence="2 3" key="1">
    <citation type="submission" date="2020-07" db="EMBL/GenBank/DDBJ databases">
        <title>Sequencing the genomes of 1000 actinobacteria strains.</title>
        <authorList>
            <person name="Klenk H.-P."/>
        </authorList>
    </citation>
    <scope>NUCLEOTIDE SEQUENCE [LARGE SCALE GENOMIC DNA]</scope>
    <source>
        <strain evidence="2 3">DSM 43461</strain>
    </source>
</reference>
<organism evidence="2 3">
    <name type="scientific">Actinomadura citrea</name>
    <dbReference type="NCBI Taxonomy" id="46158"/>
    <lineage>
        <taxon>Bacteria</taxon>
        <taxon>Bacillati</taxon>
        <taxon>Actinomycetota</taxon>
        <taxon>Actinomycetes</taxon>
        <taxon>Streptosporangiales</taxon>
        <taxon>Thermomonosporaceae</taxon>
        <taxon>Actinomadura</taxon>
    </lineage>
</organism>
<feature type="region of interest" description="Disordered" evidence="1">
    <location>
        <begin position="56"/>
        <end position="90"/>
    </location>
</feature>
<comment type="caution">
    <text evidence="2">The sequence shown here is derived from an EMBL/GenBank/DDBJ whole genome shotgun (WGS) entry which is preliminary data.</text>
</comment>
<dbReference type="InterPro" id="IPR032466">
    <property type="entry name" value="Metal_Hydrolase"/>
</dbReference>
<dbReference type="EMBL" id="JACCBT010000001">
    <property type="protein sequence ID" value="NYE15264.1"/>
    <property type="molecule type" value="Genomic_DNA"/>
</dbReference>
<feature type="compositionally biased region" description="Low complexity" evidence="1">
    <location>
        <begin position="61"/>
        <end position="76"/>
    </location>
</feature>
<dbReference type="AlphaFoldDB" id="A0A7Y9KH13"/>
<gene>
    <name evidence="2" type="ORF">BJ999_005560</name>
</gene>
<accession>A0A7Y9KH13</accession>
<evidence type="ECO:0000256" key="1">
    <source>
        <dbReference type="SAM" id="MobiDB-lite"/>
    </source>
</evidence>
<keyword evidence="3" id="KW-1185">Reference proteome</keyword>
<dbReference type="Gene3D" id="3.20.20.140">
    <property type="entry name" value="Metal-dependent hydrolases"/>
    <property type="match status" value="1"/>
</dbReference>
<evidence type="ECO:0008006" key="4">
    <source>
        <dbReference type="Google" id="ProtNLM"/>
    </source>
</evidence>
<proteinExistence type="predicted"/>